<dbReference type="Proteomes" id="UP000076798">
    <property type="component" value="Unassembled WGS sequence"/>
</dbReference>
<accession>A0A166C437</accession>
<dbReference type="Gene3D" id="3.80.10.10">
    <property type="entry name" value="Ribonuclease Inhibitor"/>
    <property type="match status" value="1"/>
</dbReference>
<reference evidence="1 2" key="1">
    <citation type="journal article" date="2016" name="Mol. Biol. Evol.">
        <title>Comparative Genomics of Early-Diverging Mushroom-Forming Fungi Provides Insights into the Origins of Lignocellulose Decay Capabilities.</title>
        <authorList>
            <person name="Nagy L.G."/>
            <person name="Riley R."/>
            <person name="Tritt A."/>
            <person name="Adam C."/>
            <person name="Daum C."/>
            <person name="Floudas D."/>
            <person name="Sun H."/>
            <person name="Yadav J.S."/>
            <person name="Pangilinan J."/>
            <person name="Larsson K.H."/>
            <person name="Matsuura K."/>
            <person name="Barry K."/>
            <person name="Labutti K."/>
            <person name="Kuo R."/>
            <person name="Ohm R.A."/>
            <person name="Bhattacharya S.S."/>
            <person name="Shirouzu T."/>
            <person name="Yoshinaga Y."/>
            <person name="Martin F.M."/>
            <person name="Grigoriev I.V."/>
            <person name="Hibbett D.S."/>
        </authorList>
    </citation>
    <scope>NUCLEOTIDE SEQUENCE [LARGE SCALE GENOMIC DNA]</scope>
    <source>
        <strain evidence="1 2">HHB10207 ss-3</strain>
    </source>
</reference>
<dbReference type="AlphaFoldDB" id="A0A166C437"/>
<dbReference type="EMBL" id="KV428092">
    <property type="protein sequence ID" value="KZT37054.1"/>
    <property type="molecule type" value="Genomic_DNA"/>
</dbReference>
<name>A0A166C437_9AGAM</name>
<evidence type="ECO:0000313" key="1">
    <source>
        <dbReference type="EMBL" id="KZT37054.1"/>
    </source>
</evidence>
<gene>
    <name evidence="1" type="ORF">SISSUDRAFT_1129899</name>
</gene>
<evidence type="ECO:0008006" key="3">
    <source>
        <dbReference type="Google" id="ProtNLM"/>
    </source>
</evidence>
<evidence type="ECO:0000313" key="2">
    <source>
        <dbReference type="Proteomes" id="UP000076798"/>
    </source>
</evidence>
<proteinExistence type="predicted"/>
<protein>
    <recommendedName>
        <fullName evidence="3">F-box domain-containing protein</fullName>
    </recommendedName>
</protein>
<organism evidence="1 2">
    <name type="scientific">Sistotremastrum suecicum HHB10207 ss-3</name>
    <dbReference type="NCBI Taxonomy" id="1314776"/>
    <lineage>
        <taxon>Eukaryota</taxon>
        <taxon>Fungi</taxon>
        <taxon>Dikarya</taxon>
        <taxon>Basidiomycota</taxon>
        <taxon>Agaricomycotina</taxon>
        <taxon>Agaricomycetes</taxon>
        <taxon>Sistotremastrales</taxon>
        <taxon>Sistotremastraceae</taxon>
        <taxon>Sistotremastrum</taxon>
    </lineage>
</organism>
<dbReference type="InterPro" id="IPR032675">
    <property type="entry name" value="LRR_dom_sf"/>
</dbReference>
<dbReference type="SUPFAM" id="SSF52047">
    <property type="entry name" value="RNI-like"/>
    <property type="match status" value="1"/>
</dbReference>
<keyword evidence="2" id="KW-1185">Reference proteome</keyword>
<sequence length="446" mass="50762">MPFIVAASIPALGTEEALEEPPLTLGKDLHQLSPLVTRSVNLRLTLQEILVQIYPNGLNLVAPALKNLYLESRNDLVNMSPLFRSRSRTAIQFLFPEFPPALENLHCSGMDIPEDVVHCPRLSVITVGHHCLDRDTFKTALHVLSRTNTLTSLCFNSCFINKQHKLEYTPFDILPHLARITLTHLRTISFAHIGIDDVLRILTSTNFPQLECMDLNNIRILYRADFRQPAMPKLCCPDVNRLMGRGLFLQLSWNIGTFGWHPRVVLWDQYHSVGTEADSCLFAASFTLSKLVNDNQEAVPHPTINSEPHDIFLETLNRFSFENVQVLELDPGTLLQSMTGFPLGPPKILFQMFASLNTLHLKNTAWNLFLIILCGEEPLLFPNLTKVTFIECAGTGIGLQQFFWKRKEKGRPVQHCELRNSDIYPRDFDLTLLAGMWCFSPPWYRT</sequence>